<dbReference type="FunFam" id="3.20.20.70:FF:000053">
    <property type="entry name" value="Glutamate synthase large subunit"/>
    <property type="match status" value="1"/>
</dbReference>
<comment type="catalytic activity">
    <reaction evidence="18">
        <text>2 L-glutamate + NADP(+) = L-glutamine + 2-oxoglutarate + NADPH + H(+)</text>
        <dbReference type="Rhea" id="RHEA:15501"/>
        <dbReference type="ChEBI" id="CHEBI:15378"/>
        <dbReference type="ChEBI" id="CHEBI:16810"/>
        <dbReference type="ChEBI" id="CHEBI:29985"/>
        <dbReference type="ChEBI" id="CHEBI:57783"/>
        <dbReference type="ChEBI" id="CHEBI:58349"/>
        <dbReference type="ChEBI" id="CHEBI:58359"/>
        <dbReference type="EC" id="1.4.1.13"/>
    </reaction>
</comment>
<dbReference type="PROSITE" id="PS51278">
    <property type="entry name" value="GATASE_TYPE_2"/>
    <property type="match status" value="1"/>
</dbReference>
<dbReference type="CDD" id="cd00713">
    <property type="entry name" value="GltS"/>
    <property type="match status" value="1"/>
</dbReference>
<evidence type="ECO:0000256" key="15">
    <source>
        <dbReference type="ARBA" id="ARBA00023164"/>
    </source>
</evidence>
<dbReference type="SUPFAM" id="SSF56235">
    <property type="entry name" value="N-terminal nucleophile aminohydrolases (Ntn hydrolases)"/>
    <property type="match status" value="1"/>
</dbReference>
<evidence type="ECO:0000256" key="14">
    <source>
        <dbReference type="ARBA" id="ARBA00023014"/>
    </source>
</evidence>
<keyword evidence="9" id="KW-0479">Metal-binding</keyword>
<dbReference type="SUPFAM" id="SSF51395">
    <property type="entry name" value="FMN-linked oxidoreductases"/>
    <property type="match status" value="1"/>
</dbReference>
<dbReference type="EMBL" id="CP048620">
    <property type="protein sequence ID" value="QPJ66225.1"/>
    <property type="molecule type" value="Genomic_DNA"/>
</dbReference>
<dbReference type="GO" id="GO:0004355">
    <property type="term" value="F:glutamate synthase (NADPH) activity"/>
    <property type="evidence" value="ECO:0007669"/>
    <property type="project" value="UniProtKB-EC"/>
</dbReference>
<keyword evidence="10" id="KW-0274">FAD</keyword>
<dbReference type="InterPro" id="IPR013785">
    <property type="entry name" value="Aldolase_TIM"/>
</dbReference>
<evidence type="ECO:0000313" key="23">
    <source>
        <dbReference type="EMBL" id="QPJ66225.1"/>
    </source>
</evidence>
<evidence type="ECO:0000256" key="1">
    <source>
        <dbReference type="ARBA" id="ARBA00001917"/>
    </source>
</evidence>
<evidence type="ECO:0000256" key="7">
    <source>
        <dbReference type="ARBA" id="ARBA00022630"/>
    </source>
</evidence>
<evidence type="ECO:0000256" key="3">
    <source>
        <dbReference type="ARBA" id="ARBA00001974"/>
    </source>
</evidence>
<evidence type="ECO:0000256" key="21">
    <source>
        <dbReference type="SAM" id="MobiDB-lite"/>
    </source>
</evidence>
<keyword evidence="14" id="KW-0411">Iron-sulfur</keyword>
<dbReference type="Gene3D" id="3.60.20.10">
    <property type="entry name" value="Glutamine Phosphoribosylpyrophosphate, subunit 1, domain 1"/>
    <property type="match status" value="1"/>
</dbReference>
<gene>
    <name evidence="23" type="primary">gltB</name>
    <name evidence="23" type="ORF">G3M78_12805</name>
</gene>
<dbReference type="Pfam" id="PF04898">
    <property type="entry name" value="Glu_syn_central"/>
    <property type="match status" value="1"/>
</dbReference>
<comment type="cofactor">
    <cofactor evidence="2">
        <name>[3Fe-4S] cluster</name>
        <dbReference type="ChEBI" id="CHEBI:21137"/>
    </cofactor>
</comment>
<dbReference type="InterPro" id="IPR036485">
    <property type="entry name" value="Glu_synth_asu_C_sf"/>
</dbReference>
<evidence type="ECO:0000256" key="18">
    <source>
        <dbReference type="ARBA" id="ARBA00048151"/>
    </source>
</evidence>
<evidence type="ECO:0000256" key="16">
    <source>
        <dbReference type="ARBA" id="ARBA00023291"/>
    </source>
</evidence>
<evidence type="ECO:0000256" key="2">
    <source>
        <dbReference type="ARBA" id="ARBA00001927"/>
    </source>
</evidence>
<comment type="similarity">
    <text evidence="4">Belongs to the glutamate synthase family.</text>
</comment>
<keyword evidence="8" id="KW-0288">FMN</keyword>
<dbReference type="PANTHER" id="PTHR11938">
    <property type="entry name" value="FAD NADPH DEHYDROGENASE/OXIDOREDUCTASE"/>
    <property type="match status" value="1"/>
</dbReference>
<accession>A0A7T0G4A4</accession>
<dbReference type="KEGG" id="nva:G3M78_12805"/>
<name>A0A7T0G4A4_9BACT</name>
<dbReference type="GO" id="GO:0019676">
    <property type="term" value="P:ammonia assimilation cycle"/>
    <property type="evidence" value="ECO:0007669"/>
    <property type="project" value="TreeGrafter"/>
</dbReference>
<dbReference type="InterPro" id="IPR002489">
    <property type="entry name" value="Glu_synth_asu_C"/>
</dbReference>
<keyword evidence="15" id="KW-0314">Glutamate biosynthesis</keyword>
<dbReference type="EC" id="1.4.1.13" evidence="5"/>
<dbReference type="SUPFAM" id="SSF69336">
    <property type="entry name" value="Alpha subunit of glutamate synthase, C-terminal domain"/>
    <property type="match status" value="1"/>
</dbReference>
<dbReference type="InterPro" id="IPR002932">
    <property type="entry name" value="Glu_synthdom"/>
</dbReference>
<dbReference type="InterPro" id="IPR029055">
    <property type="entry name" value="Ntn_hydrolases_N"/>
</dbReference>
<evidence type="ECO:0000256" key="17">
    <source>
        <dbReference type="ARBA" id="ARBA00037898"/>
    </source>
</evidence>
<comment type="pathway">
    <text evidence="17">Amino-acid biosynthesis; L-glutamate biosynthesis via GLT pathway; L-glutamate from 2-oxoglutarate and L-glutamine (NADP(+) route): step 1/1.</text>
</comment>
<evidence type="ECO:0000313" key="24">
    <source>
        <dbReference type="Proteomes" id="UP000594464"/>
    </source>
</evidence>
<dbReference type="InterPro" id="IPR006982">
    <property type="entry name" value="Glu_synth_centr_N"/>
</dbReference>
<dbReference type="CDD" id="cd02808">
    <property type="entry name" value="GltS_FMN"/>
    <property type="match status" value="1"/>
</dbReference>
<dbReference type="GO" id="GO:0046872">
    <property type="term" value="F:metal ion binding"/>
    <property type="evidence" value="ECO:0007669"/>
    <property type="project" value="UniProtKB-KW"/>
</dbReference>
<feature type="region of interest" description="Disordered" evidence="21">
    <location>
        <begin position="903"/>
        <end position="924"/>
    </location>
</feature>
<keyword evidence="11" id="KW-0315">Glutamine amidotransferase</keyword>
<evidence type="ECO:0000256" key="6">
    <source>
        <dbReference type="ARBA" id="ARBA00022605"/>
    </source>
</evidence>
<keyword evidence="16" id="KW-0003">3Fe-4S</keyword>
<dbReference type="InterPro" id="IPR050711">
    <property type="entry name" value="ET-N_metabolism_enzyme"/>
</dbReference>
<dbReference type="Gene3D" id="2.160.20.60">
    <property type="entry name" value="Glutamate synthase, alpha subunit, C-terminal domain"/>
    <property type="match status" value="1"/>
</dbReference>
<dbReference type="FunFam" id="3.20.20.70:FF:000031">
    <property type="entry name" value="Glutamate synthase 1 [NADH]"/>
    <property type="match status" value="1"/>
</dbReference>
<reference evidence="24" key="1">
    <citation type="submission" date="2020-02" db="EMBL/GenBank/DDBJ databases">
        <title>Genomic and physiological characterization of two novel Nitrospinaceae genera.</title>
        <authorList>
            <person name="Mueller A.J."/>
            <person name="Jung M.-Y."/>
            <person name="Strachan C.R."/>
            <person name="Herbold C.W."/>
            <person name="Kirkegaard R.H."/>
            <person name="Daims H."/>
        </authorList>
    </citation>
    <scope>NUCLEOTIDE SEQUENCE [LARGE SCALE GENOMIC DNA]</scope>
</reference>
<dbReference type="GO" id="GO:0006537">
    <property type="term" value="P:glutamate biosynthetic process"/>
    <property type="evidence" value="ECO:0007669"/>
    <property type="project" value="UniProtKB-KW"/>
</dbReference>
<dbReference type="Gene3D" id="3.20.20.70">
    <property type="entry name" value="Aldolase class I"/>
    <property type="match status" value="2"/>
</dbReference>
<protein>
    <recommendedName>
        <fullName evidence="19">Glutamate synthase [NADPH] large chain</fullName>
        <ecNumber evidence="5">1.4.1.13</ecNumber>
    </recommendedName>
    <alternativeName>
        <fullName evidence="20">Glutamate synthase subunit alpha</fullName>
    </alternativeName>
</protein>
<dbReference type="FunFam" id="2.160.20.60:FF:000001">
    <property type="entry name" value="Glutamate synthase, large subunit"/>
    <property type="match status" value="1"/>
</dbReference>
<keyword evidence="6" id="KW-0028">Amino-acid biosynthesis</keyword>
<dbReference type="GO" id="GO:0051538">
    <property type="term" value="F:3 iron, 4 sulfur cluster binding"/>
    <property type="evidence" value="ECO:0007669"/>
    <property type="project" value="UniProtKB-KW"/>
</dbReference>
<evidence type="ECO:0000259" key="22">
    <source>
        <dbReference type="PROSITE" id="PS51278"/>
    </source>
</evidence>
<sequence>MSYPVNQGLYDSNFEHENCGVGFVVHMKGKKSHDIVLQGLELLTKLEHRGACGADPLTGDGAGLLIQLPHQFFKIKCEELGIDLPEEGRYGSGLVFARRDAHTEKRMALLDQVVKEEGLILLGWRKPPVDNTTIGQTARNVEPEIRQVFVGAPDNVKSGIDFERKLYVIRKRVANAVRREGLNIDNDSFYIVSLSSRTFVYKGQLMAPQVKTYFLDITDPNLTSALALAHSRYSTNTFPSWGRAQPFRFIAHNGEINTIRGNKNWMRARESMFESPHFKEIEKILPVIAEGGSDSADFDQGLELLAMTGRSLQHSIMMMIPEPWSGHETMDAAKRDFYEFHASMMEPWDGPASIAFTNGDMIGAILDRNGLRPSRYIVTKDDLVVMASEVGVLPIDESTIIHKGRLQPGKMFLVDMKQGRIIADEEIKKEITGKNPYGEWLAENQVNVEDVPGDGVKLSANLDDLLQRQTAFGYTAEDIKIVLSPMVSNGSEATGSMGNDTPLAVLSERPQILFNYFKQLFAQVTNPAIDSIREELVMSMEITLGKEENLLTESGKHCGKLKIKHPIITLEQMEKIRSLEIPYIKSVELPMLFKASEGEGGLEKGLERLCESASQAIRDGATVLILSDRGMDKENAPIPSLLATAAVHHHLLREQTRTRVGIVVETGEAREMMHFALLIGYGAGAVYPYLAYETALEIARQKIYVKSVYPQTALENFILSTRKGLFKIIAKMGISTIQSYRGAQIFEAVGLADEVIAKYFTGTASRVNGAGLNVIARETLDRHQRAFYPDSGKAAMLGAGGNYYWRRGEEKHMLNPNAIALLQHATRSNDYATFKKFSKHSNEVSARQATLRGLMKIKTGKAIPIEEVEPVSEITKRFCTGAMSIGSISREAHETLAIAMNRLGGKSNTGEGGEDPVRFKPDANGDLRRSKIKQVASGRFGVSSYYLANADELQIKVAQGAKPGEGGQLPGHKVSEYIAKLRNSTPGVSLISPPPHHDIYSIEDLQQLIFDLHNANPKADVSVKLVSEAGVGTIAAGVSKAHAEGVLISGHDGGTGASPQTSIKHAGLPWELGLSETQQILILNDLRGRIRVQVDGQLKTGRDVVIGALLGADEFGFSTTALVTLGCILMRKCHLNTCSVGIATQDPKLREKFNGDAEYVVNFFKFIAQEVREIMAEMGVRKFSDLIGRVEWLESETAVEHWKAYGVDVSKILHKPKVADSVAIRNVTKQDLSGDLDGALDHQLIRECEKAIQTNPSEVRLNLPIRNTNRAVGAMLSYEISTRIGEQGLPPNTIEVNFKGSAGQSFGAFLAPGVTFHLSGDANDYVGKGLSGGKITIAPPPESPIVPEDNILIGNVVLYGAVAGSAFFRGVAGERFCVRNSGAHAVVEGVGDHGCEYMTGGVAVILGKTGRNFAAGMSGGAAYVLDRDKDFDIHCNQGMVDLVPVDEDEDAALLKSLIEDHLHYTGSSVAHKILDDWERVLPQFVKVYPRDYRRVVEEKKRNMKKDMLEEVA</sequence>
<evidence type="ECO:0000256" key="12">
    <source>
        <dbReference type="ARBA" id="ARBA00023002"/>
    </source>
</evidence>
<evidence type="ECO:0000256" key="9">
    <source>
        <dbReference type="ARBA" id="ARBA00022723"/>
    </source>
</evidence>
<dbReference type="NCBIfam" id="NF008730">
    <property type="entry name" value="PRK11750.1"/>
    <property type="match status" value="1"/>
</dbReference>
<evidence type="ECO:0000256" key="5">
    <source>
        <dbReference type="ARBA" id="ARBA00012079"/>
    </source>
</evidence>
<feature type="domain" description="Glutamine amidotransferase type-2" evidence="22">
    <location>
        <begin position="19"/>
        <end position="417"/>
    </location>
</feature>
<comment type="cofactor">
    <cofactor evidence="1">
        <name>FMN</name>
        <dbReference type="ChEBI" id="CHEBI:58210"/>
    </cofactor>
</comment>
<evidence type="ECO:0000256" key="8">
    <source>
        <dbReference type="ARBA" id="ARBA00022643"/>
    </source>
</evidence>
<evidence type="ECO:0000256" key="11">
    <source>
        <dbReference type="ARBA" id="ARBA00022962"/>
    </source>
</evidence>
<comment type="cofactor">
    <cofactor evidence="3">
        <name>FAD</name>
        <dbReference type="ChEBI" id="CHEBI:57692"/>
    </cofactor>
</comment>
<dbReference type="InterPro" id="IPR017932">
    <property type="entry name" value="GATase_2_dom"/>
</dbReference>
<evidence type="ECO:0000256" key="13">
    <source>
        <dbReference type="ARBA" id="ARBA00023004"/>
    </source>
</evidence>
<dbReference type="FunFam" id="3.60.20.10:FF:000001">
    <property type="entry name" value="Glutamate synthase, large subunit"/>
    <property type="match status" value="1"/>
</dbReference>
<evidence type="ECO:0000256" key="10">
    <source>
        <dbReference type="ARBA" id="ARBA00022827"/>
    </source>
</evidence>
<keyword evidence="7" id="KW-0285">Flavoprotein</keyword>
<proteinExistence type="inferred from homology"/>
<dbReference type="PANTHER" id="PTHR11938:SF133">
    <property type="entry name" value="GLUTAMATE SYNTHASE (NADH)"/>
    <property type="match status" value="1"/>
</dbReference>
<dbReference type="Pfam" id="PF01645">
    <property type="entry name" value="Glu_synthase"/>
    <property type="match status" value="1"/>
</dbReference>
<evidence type="ECO:0000256" key="19">
    <source>
        <dbReference type="ARBA" id="ARBA00072108"/>
    </source>
</evidence>
<dbReference type="Proteomes" id="UP000594464">
    <property type="component" value="Chromosome"/>
</dbReference>
<evidence type="ECO:0000256" key="4">
    <source>
        <dbReference type="ARBA" id="ARBA00009716"/>
    </source>
</evidence>
<keyword evidence="12 23" id="KW-0560">Oxidoreductase</keyword>
<evidence type="ECO:0000256" key="20">
    <source>
        <dbReference type="ARBA" id="ARBA00079921"/>
    </source>
</evidence>
<feature type="compositionally biased region" description="Basic and acidic residues" evidence="21">
    <location>
        <begin position="915"/>
        <end position="924"/>
    </location>
</feature>
<dbReference type="Pfam" id="PF00310">
    <property type="entry name" value="GATase_2"/>
    <property type="match status" value="1"/>
</dbReference>
<keyword evidence="13" id="KW-0408">Iron</keyword>
<organism evidence="23 24">
    <name type="scientific">Candidatus Nitrohelix vancouverensis</name>
    <dbReference type="NCBI Taxonomy" id="2705534"/>
    <lineage>
        <taxon>Bacteria</taxon>
        <taxon>Pseudomonadati</taxon>
        <taxon>Nitrospinota/Tectimicrobiota group</taxon>
        <taxon>Nitrospinota</taxon>
        <taxon>Nitrospinia</taxon>
        <taxon>Nitrospinales</taxon>
        <taxon>Nitrospinaceae</taxon>
        <taxon>Candidatus Nitrohelix</taxon>
    </lineage>
</organism>
<dbReference type="CDD" id="cd00982">
    <property type="entry name" value="gltB_C"/>
    <property type="match status" value="1"/>
</dbReference>
<dbReference type="Pfam" id="PF01493">
    <property type="entry name" value="GXGXG"/>
    <property type="match status" value="1"/>
</dbReference>